<dbReference type="Pfam" id="PF13936">
    <property type="entry name" value="HTH_38"/>
    <property type="match status" value="1"/>
</dbReference>
<gene>
    <name evidence="3" type="ORF">C672_3494</name>
</gene>
<evidence type="ECO:0000313" key="4">
    <source>
        <dbReference type="Proteomes" id="UP000015688"/>
    </source>
</evidence>
<accession>T4VFT5</accession>
<dbReference type="RefSeq" id="WP_021434448.1">
    <property type="nucleotide sequence ID" value="NZ_AVNC01000022.1"/>
</dbReference>
<dbReference type="Proteomes" id="UP000015688">
    <property type="component" value="Unassembled WGS sequence"/>
</dbReference>
<dbReference type="PATRIC" id="fig|1233171.3.peg.3362"/>
<feature type="domain" description="Transposase IS30-like HTH" evidence="2">
    <location>
        <begin position="57"/>
        <end position="97"/>
    </location>
</feature>
<evidence type="ECO:0000256" key="1">
    <source>
        <dbReference type="SAM" id="Coils"/>
    </source>
</evidence>
<dbReference type="EMBL" id="AVNC01000022">
    <property type="protein sequence ID" value="EQK39980.1"/>
    <property type="molecule type" value="Genomic_DNA"/>
</dbReference>
<feature type="coiled-coil region" evidence="1">
    <location>
        <begin position="17"/>
        <end position="51"/>
    </location>
</feature>
<evidence type="ECO:0000313" key="3">
    <source>
        <dbReference type="EMBL" id="EQK39980.1"/>
    </source>
</evidence>
<dbReference type="AlphaFoldDB" id="T4VFT5"/>
<sequence length="104" mass="12508">MLKKLKKNEYNWTFQYIKEYNDMVAYYEKQLEEKDKTIDLLRAENLKLKKSNKFQSKIKQISDKDILKIRKLKDEGKSYNFISKETGWSKATISRVINNKSGIY</sequence>
<keyword evidence="1" id="KW-0175">Coiled coil</keyword>
<evidence type="ECO:0000259" key="2">
    <source>
        <dbReference type="Pfam" id="PF13936"/>
    </source>
</evidence>
<proteinExistence type="predicted"/>
<comment type="caution">
    <text evidence="3">The sequence shown here is derived from an EMBL/GenBank/DDBJ whole genome shotgun (WGS) entry which is preliminary data.</text>
</comment>
<organism evidence="3 4">
    <name type="scientific">Paraclostridium bifermentans ATCC 638 = DSM 14991</name>
    <dbReference type="NCBI Taxonomy" id="1233171"/>
    <lineage>
        <taxon>Bacteria</taxon>
        <taxon>Bacillati</taxon>
        <taxon>Bacillota</taxon>
        <taxon>Clostridia</taxon>
        <taxon>Peptostreptococcales</taxon>
        <taxon>Peptostreptococcaceae</taxon>
        <taxon>Paraclostridium</taxon>
    </lineage>
</organism>
<reference evidence="3 4" key="1">
    <citation type="submission" date="2013-06" db="EMBL/GenBank/DDBJ databases">
        <authorList>
            <person name="Walk S."/>
            <person name="Aronoff D."/>
            <person name="Young V.Y."/>
            <person name="Marsh J."/>
            <person name="Harrison L."/>
            <person name="Daugherty S.C."/>
            <person name="Shefchek K.A."/>
            <person name="Hine E.E."/>
            <person name="Tallon L.J."/>
            <person name="Sadzewicz L.K."/>
            <person name="Rasko D.A."/>
        </authorList>
    </citation>
    <scope>NUCLEOTIDE SEQUENCE [LARGE SCALE GENOMIC DNA]</scope>
    <source>
        <strain evidence="3 4">ATCC 638</strain>
    </source>
</reference>
<protein>
    <submittedName>
        <fullName evidence="3">Helix-turn-helix domain protein</fullName>
    </submittedName>
</protein>
<dbReference type="GeneID" id="67474423"/>
<name>T4VFT5_PARBF</name>
<dbReference type="InterPro" id="IPR025246">
    <property type="entry name" value="IS30-like_HTH"/>
</dbReference>